<proteinExistence type="predicted"/>
<dbReference type="SUPFAM" id="SSF54909">
    <property type="entry name" value="Dimeric alpha+beta barrel"/>
    <property type="match status" value="1"/>
</dbReference>
<dbReference type="GO" id="GO:0004497">
    <property type="term" value="F:monooxygenase activity"/>
    <property type="evidence" value="ECO:0007669"/>
    <property type="project" value="UniProtKB-KW"/>
</dbReference>
<sequence length="98" mass="10590">MSSSVGLLVRLEAKSGKEKELAEFLKAALDLVVAEPDTSTWYAIRIDANHFGIYDTFPHEEGRKAHLAGKVATALGAKADELLASPPEIQPVEVLAFK</sequence>
<accession>A0ABS9LBL8</accession>
<dbReference type="Proteomes" id="UP001165368">
    <property type="component" value="Unassembled WGS sequence"/>
</dbReference>
<keyword evidence="2" id="KW-1185">Reference proteome</keyword>
<evidence type="ECO:0000313" key="1">
    <source>
        <dbReference type="EMBL" id="MCG2623913.1"/>
    </source>
</evidence>
<organism evidence="1 2">
    <name type="scientific">Arthrobacter hankyongi</name>
    <dbReference type="NCBI Taxonomy" id="2904801"/>
    <lineage>
        <taxon>Bacteria</taxon>
        <taxon>Bacillati</taxon>
        <taxon>Actinomycetota</taxon>
        <taxon>Actinomycetes</taxon>
        <taxon>Micrococcales</taxon>
        <taxon>Micrococcaceae</taxon>
        <taxon>Arthrobacter</taxon>
    </lineage>
</organism>
<dbReference type="RefSeq" id="WP_237824632.1">
    <property type="nucleotide sequence ID" value="NZ_JAKLTQ010000018.1"/>
</dbReference>
<protein>
    <submittedName>
        <fullName evidence="1">Antibiotic biosynthesis monooxygenase</fullName>
    </submittedName>
</protein>
<gene>
    <name evidence="1" type="ORF">LVY72_18625</name>
</gene>
<keyword evidence="1" id="KW-0503">Monooxygenase</keyword>
<dbReference type="EMBL" id="JAKLTQ010000018">
    <property type="protein sequence ID" value="MCG2623913.1"/>
    <property type="molecule type" value="Genomic_DNA"/>
</dbReference>
<reference evidence="1" key="1">
    <citation type="submission" date="2022-01" db="EMBL/GenBank/DDBJ databases">
        <authorList>
            <person name="Jo J.-H."/>
            <person name="Im W.-T."/>
        </authorList>
    </citation>
    <scope>NUCLEOTIDE SEQUENCE</scope>
    <source>
        <strain evidence="1">I2-34</strain>
    </source>
</reference>
<name>A0ABS9LBL8_9MICC</name>
<dbReference type="Gene3D" id="3.30.70.100">
    <property type="match status" value="1"/>
</dbReference>
<keyword evidence="1" id="KW-0560">Oxidoreductase</keyword>
<comment type="caution">
    <text evidence="1">The sequence shown here is derived from an EMBL/GenBank/DDBJ whole genome shotgun (WGS) entry which is preliminary data.</text>
</comment>
<dbReference type="InterPro" id="IPR011008">
    <property type="entry name" value="Dimeric_a/b-barrel"/>
</dbReference>
<evidence type="ECO:0000313" key="2">
    <source>
        <dbReference type="Proteomes" id="UP001165368"/>
    </source>
</evidence>